<feature type="compositionally biased region" description="Polar residues" evidence="1">
    <location>
        <begin position="44"/>
        <end position="53"/>
    </location>
</feature>
<sequence>MKKNPSISFDEINVNVIESNAGIFIGNNNQSLWRMFSKQNHGLGSISGNNNTTHHNKNIVIDPDTVDSPSYQIKP</sequence>
<dbReference type="RefSeq" id="WP_174495756.1">
    <property type="nucleotide sequence ID" value="NZ_CADDWK010000004.1"/>
</dbReference>
<reference evidence="2 3" key="1">
    <citation type="submission" date="2020-08" db="EMBL/GenBank/DDBJ databases">
        <title>Genomic Encyclopedia of Type Strains, Phase IV (KMG-IV): sequencing the most valuable type-strain genomes for metagenomic binning, comparative biology and taxonomic classification.</title>
        <authorList>
            <person name="Goeker M."/>
        </authorList>
    </citation>
    <scope>NUCLEOTIDE SEQUENCE [LARGE SCALE GENOMIC DNA]</scope>
    <source>
        <strain evidence="2 3">DSM 19612</strain>
    </source>
</reference>
<protein>
    <recommendedName>
        <fullName evidence="4">Spore germination protein gerPA/gerPF</fullName>
    </recommendedName>
</protein>
<keyword evidence="3" id="KW-1185">Reference proteome</keyword>
<gene>
    <name evidence="2" type="ORF">HNQ94_001577</name>
</gene>
<comment type="caution">
    <text evidence="2">The sequence shown here is derived from an EMBL/GenBank/DDBJ whole genome shotgun (WGS) entry which is preliminary data.</text>
</comment>
<evidence type="ECO:0000256" key="1">
    <source>
        <dbReference type="SAM" id="MobiDB-lite"/>
    </source>
</evidence>
<name>A0A841Q3Z4_9BACI</name>
<dbReference type="EMBL" id="JACHGH010000004">
    <property type="protein sequence ID" value="MBB6453129.1"/>
    <property type="molecule type" value="Genomic_DNA"/>
</dbReference>
<feature type="region of interest" description="Disordered" evidence="1">
    <location>
        <begin position="44"/>
        <end position="75"/>
    </location>
</feature>
<evidence type="ECO:0000313" key="3">
    <source>
        <dbReference type="Proteomes" id="UP000581688"/>
    </source>
</evidence>
<accession>A0A841Q3Z4</accession>
<dbReference type="Proteomes" id="UP000581688">
    <property type="component" value="Unassembled WGS sequence"/>
</dbReference>
<proteinExistence type="predicted"/>
<organism evidence="2 3">
    <name type="scientific">Salirhabdus euzebyi</name>
    <dbReference type="NCBI Taxonomy" id="394506"/>
    <lineage>
        <taxon>Bacteria</taxon>
        <taxon>Bacillati</taxon>
        <taxon>Bacillota</taxon>
        <taxon>Bacilli</taxon>
        <taxon>Bacillales</taxon>
        <taxon>Bacillaceae</taxon>
        <taxon>Salirhabdus</taxon>
    </lineage>
</organism>
<evidence type="ECO:0008006" key="4">
    <source>
        <dbReference type="Google" id="ProtNLM"/>
    </source>
</evidence>
<dbReference type="AlphaFoldDB" id="A0A841Q3Z4"/>
<evidence type="ECO:0000313" key="2">
    <source>
        <dbReference type="EMBL" id="MBB6453129.1"/>
    </source>
</evidence>